<dbReference type="Gramene" id="KJB07499">
    <property type="protein sequence ID" value="KJB07499"/>
    <property type="gene ID" value="B456_001G027400"/>
</dbReference>
<evidence type="ECO:0000313" key="2">
    <source>
        <dbReference type="EMBL" id="KJB07499.1"/>
    </source>
</evidence>
<reference evidence="2 3" key="1">
    <citation type="journal article" date="2012" name="Nature">
        <title>Repeated polyploidization of Gossypium genomes and the evolution of spinnable cotton fibres.</title>
        <authorList>
            <person name="Paterson A.H."/>
            <person name="Wendel J.F."/>
            <person name="Gundlach H."/>
            <person name="Guo H."/>
            <person name="Jenkins J."/>
            <person name="Jin D."/>
            <person name="Llewellyn D."/>
            <person name="Showmaker K.C."/>
            <person name="Shu S."/>
            <person name="Udall J."/>
            <person name="Yoo M.J."/>
            <person name="Byers R."/>
            <person name="Chen W."/>
            <person name="Doron-Faigenboim A."/>
            <person name="Duke M.V."/>
            <person name="Gong L."/>
            <person name="Grimwood J."/>
            <person name="Grover C."/>
            <person name="Grupp K."/>
            <person name="Hu G."/>
            <person name="Lee T.H."/>
            <person name="Li J."/>
            <person name="Lin L."/>
            <person name="Liu T."/>
            <person name="Marler B.S."/>
            <person name="Page J.T."/>
            <person name="Roberts A.W."/>
            <person name="Romanel E."/>
            <person name="Sanders W.S."/>
            <person name="Szadkowski E."/>
            <person name="Tan X."/>
            <person name="Tang H."/>
            <person name="Xu C."/>
            <person name="Wang J."/>
            <person name="Wang Z."/>
            <person name="Zhang D."/>
            <person name="Zhang L."/>
            <person name="Ashrafi H."/>
            <person name="Bedon F."/>
            <person name="Bowers J.E."/>
            <person name="Brubaker C.L."/>
            <person name="Chee P.W."/>
            <person name="Das S."/>
            <person name="Gingle A.R."/>
            <person name="Haigler C.H."/>
            <person name="Harker D."/>
            <person name="Hoffmann L.V."/>
            <person name="Hovav R."/>
            <person name="Jones D.C."/>
            <person name="Lemke C."/>
            <person name="Mansoor S."/>
            <person name="ur Rahman M."/>
            <person name="Rainville L.N."/>
            <person name="Rambani A."/>
            <person name="Reddy U.K."/>
            <person name="Rong J.K."/>
            <person name="Saranga Y."/>
            <person name="Scheffler B.E."/>
            <person name="Scheffler J.A."/>
            <person name="Stelly D.M."/>
            <person name="Triplett B.A."/>
            <person name="Van Deynze A."/>
            <person name="Vaslin M.F."/>
            <person name="Waghmare V.N."/>
            <person name="Walford S.A."/>
            <person name="Wright R.J."/>
            <person name="Zaki E.A."/>
            <person name="Zhang T."/>
            <person name="Dennis E.S."/>
            <person name="Mayer K.F."/>
            <person name="Peterson D.G."/>
            <person name="Rokhsar D.S."/>
            <person name="Wang X."/>
            <person name="Schmutz J."/>
        </authorList>
    </citation>
    <scope>NUCLEOTIDE SEQUENCE [LARGE SCALE GENOMIC DNA]</scope>
</reference>
<dbReference type="AlphaFoldDB" id="A0A0D2PL21"/>
<feature type="region of interest" description="Disordered" evidence="1">
    <location>
        <begin position="28"/>
        <end position="51"/>
    </location>
</feature>
<evidence type="ECO:0000313" key="3">
    <source>
        <dbReference type="Proteomes" id="UP000032304"/>
    </source>
</evidence>
<protein>
    <submittedName>
        <fullName evidence="2">Uncharacterized protein</fullName>
    </submittedName>
</protein>
<organism evidence="2 3">
    <name type="scientific">Gossypium raimondii</name>
    <name type="common">Peruvian cotton</name>
    <name type="synonym">Gossypium klotzschianum subsp. raimondii</name>
    <dbReference type="NCBI Taxonomy" id="29730"/>
    <lineage>
        <taxon>Eukaryota</taxon>
        <taxon>Viridiplantae</taxon>
        <taxon>Streptophyta</taxon>
        <taxon>Embryophyta</taxon>
        <taxon>Tracheophyta</taxon>
        <taxon>Spermatophyta</taxon>
        <taxon>Magnoliopsida</taxon>
        <taxon>eudicotyledons</taxon>
        <taxon>Gunneridae</taxon>
        <taxon>Pentapetalae</taxon>
        <taxon>rosids</taxon>
        <taxon>malvids</taxon>
        <taxon>Malvales</taxon>
        <taxon>Malvaceae</taxon>
        <taxon>Malvoideae</taxon>
        <taxon>Gossypium</taxon>
    </lineage>
</organism>
<dbReference type="Proteomes" id="UP000032304">
    <property type="component" value="Chromosome 1"/>
</dbReference>
<sequence>MVQFEVNSPSYDGSKWNRLVILPLPKGGDSRCSVKPASRSTLHSKNHENRSFRSVPSAQLSAWYGQVRCRPHRIQLNERNPRSSSLMLLLRSQACVTKLSKQQYGKVDI</sequence>
<keyword evidence="3" id="KW-1185">Reference proteome</keyword>
<evidence type="ECO:0000256" key="1">
    <source>
        <dbReference type="SAM" id="MobiDB-lite"/>
    </source>
</evidence>
<dbReference type="AntiFam" id="ANF00039">
    <property type="entry name" value="Antisense to SRP RNA"/>
</dbReference>
<dbReference type="EMBL" id="CM001740">
    <property type="protein sequence ID" value="KJB07499.1"/>
    <property type="molecule type" value="Genomic_DNA"/>
</dbReference>
<gene>
    <name evidence="2" type="ORF">B456_001G027400</name>
</gene>
<name>A0A0D2PL21_GOSRA</name>
<accession>A0A0D2PL21</accession>
<proteinExistence type="predicted"/>